<gene>
    <name evidence="9" type="primary">EMC3</name>
    <name evidence="9" type="ORF">KQ657_001715</name>
</gene>
<evidence type="ECO:0000313" key="10">
    <source>
        <dbReference type="Proteomes" id="UP000790833"/>
    </source>
</evidence>
<reference evidence="9" key="1">
    <citation type="submission" date="2021-03" db="EMBL/GenBank/DDBJ databases">
        <authorList>
            <person name="Palmer J.M."/>
        </authorList>
    </citation>
    <scope>NUCLEOTIDE SEQUENCE</scope>
    <source>
        <strain evidence="9">ARV_011</strain>
    </source>
</reference>
<accession>A0A9P7V7F6</accession>
<evidence type="ECO:0000256" key="6">
    <source>
        <dbReference type="ARBA" id="ARBA00023136"/>
    </source>
</evidence>
<dbReference type="PIRSF" id="PIRSF010045">
    <property type="entry name" value="DUF850_TM_euk"/>
    <property type="match status" value="1"/>
</dbReference>
<keyword evidence="5 8" id="KW-1133">Transmembrane helix</keyword>
<evidence type="ECO:0000256" key="3">
    <source>
        <dbReference type="ARBA" id="ARBA00020822"/>
    </source>
</evidence>
<feature type="transmembrane region" description="Helical" evidence="8">
    <location>
        <begin position="168"/>
        <end position="185"/>
    </location>
</feature>
<dbReference type="GO" id="GO:0072546">
    <property type="term" value="C:EMC complex"/>
    <property type="evidence" value="ECO:0007669"/>
    <property type="project" value="TreeGrafter"/>
</dbReference>
<evidence type="ECO:0000256" key="5">
    <source>
        <dbReference type="ARBA" id="ARBA00022989"/>
    </source>
</evidence>
<comment type="caution">
    <text evidence="9">The sequence shown here is derived from an EMBL/GenBank/DDBJ whole genome shotgun (WGS) entry which is preliminary data.</text>
</comment>
<comment type="subcellular location">
    <subcellularLocation>
        <location evidence="1">Membrane</location>
        <topology evidence="1">Multi-pass membrane protein</topology>
    </subcellularLocation>
</comment>
<evidence type="ECO:0000256" key="4">
    <source>
        <dbReference type="ARBA" id="ARBA00022692"/>
    </source>
</evidence>
<protein>
    <recommendedName>
        <fullName evidence="3 7">ER membrane protein complex subunit 3</fullName>
    </recommendedName>
</protein>
<dbReference type="PANTHER" id="PTHR13116:SF5">
    <property type="entry name" value="ER MEMBRANE PROTEIN COMPLEX SUBUNIT 3"/>
    <property type="match status" value="1"/>
</dbReference>
<dbReference type="Proteomes" id="UP000790833">
    <property type="component" value="Unassembled WGS sequence"/>
</dbReference>
<dbReference type="GeneID" id="66115089"/>
<proteinExistence type="inferred from homology"/>
<keyword evidence="4 8" id="KW-0812">Transmembrane</keyword>
<dbReference type="PANTHER" id="PTHR13116">
    <property type="entry name" value="ER MEMBRANE PROTEIN COMPLEX SUBUNIT 3"/>
    <property type="match status" value="1"/>
</dbReference>
<name>A0A9P7V7F6_9ASCO</name>
<evidence type="ECO:0000256" key="7">
    <source>
        <dbReference type="PIRNR" id="PIRNR010045"/>
    </source>
</evidence>
<evidence type="ECO:0000256" key="1">
    <source>
        <dbReference type="ARBA" id="ARBA00004141"/>
    </source>
</evidence>
<dbReference type="OrthoDB" id="6745403at2759"/>
<evidence type="ECO:0000313" key="9">
    <source>
        <dbReference type="EMBL" id="KAG7192615.1"/>
    </source>
</evidence>
<comment type="function">
    <text evidence="7">The EMC seems to be required for efficient folding of proteins in the endoplasmic reticulum (ER).</text>
</comment>
<organism evidence="9 10">
    <name type="scientific">Scheffersomyces spartinae</name>
    <dbReference type="NCBI Taxonomy" id="45513"/>
    <lineage>
        <taxon>Eukaryota</taxon>
        <taxon>Fungi</taxon>
        <taxon>Dikarya</taxon>
        <taxon>Ascomycota</taxon>
        <taxon>Saccharomycotina</taxon>
        <taxon>Pichiomycetes</taxon>
        <taxon>Debaryomycetaceae</taxon>
        <taxon>Scheffersomyces</taxon>
    </lineage>
</organism>
<sequence length="253" mass="29226">MTSELLLDPQLKYWVLLPISVVMVVVGLLRSNLTYYLTSSKKLPEIKISRERQFLQRAVNFRENNRMISKHSFDQRQKYYLEKLNSNEFIAESEANNEPATNPLADPKMNEQMMGMLKGNMMNYIPQTLVMGWINYFFPGFVIMKLPFTLTTGFKQMLQSDVMTPDLNVRYVSAISWYFINFMGLKPVYSLLVGSESAEELMAQQHQQQQMNFTGPGGPKADRLFKGEAENIQILSHVAVFDDIIDRVLKIDI</sequence>
<feature type="transmembrane region" description="Helical" evidence="8">
    <location>
        <begin position="13"/>
        <end position="33"/>
    </location>
</feature>
<dbReference type="InterPro" id="IPR008568">
    <property type="entry name" value="EMC3"/>
</dbReference>
<feature type="transmembrane region" description="Helical" evidence="8">
    <location>
        <begin position="124"/>
        <end position="148"/>
    </location>
</feature>
<evidence type="ECO:0000256" key="8">
    <source>
        <dbReference type="SAM" id="Phobius"/>
    </source>
</evidence>
<dbReference type="InterPro" id="IPR002809">
    <property type="entry name" value="EMC3/TMCO1"/>
</dbReference>
<dbReference type="GO" id="GO:0034975">
    <property type="term" value="P:protein folding in endoplasmic reticulum"/>
    <property type="evidence" value="ECO:0007669"/>
    <property type="project" value="TreeGrafter"/>
</dbReference>
<evidence type="ECO:0000256" key="2">
    <source>
        <dbReference type="ARBA" id="ARBA00005376"/>
    </source>
</evidence>
<dbReference type="Pfam" id="PF01956">
    <property type="entry name" value="EMC3_TMCO1"/>
    <property type="match status" value="1"/>
</dbReference>
<dbReference type="RefSeq" id="XP_043048165.1">
    <property type="nucleotide sequence ID" value="XM_043192501.1"/>
</dbReference>
<dbReference type="SMART" id="SM01415">
    <property type="entry name" value="DUF106"/>
    <property type="match status" value="1"/>
</dbReference>
<comment type="similarity">
    <text evidence="2 7">Belongs to the EMC3 family.</text>
</comment>
<keyword evidence="10" id="KW-1185">Reference proteome</keyword>
<dbReference type="AlphaFoldDB" id="A0A9P7V7F6"/>
<dbReference type="EMBL" id="JAHMUF010000017">
    <property type="protein sequence ID" value="KAG7192615.1"/>
    <property type="molecule type" value="Genomic_DNA"/>
</dbReference>
<keyword evidence="6 8" id="KW-0472">Membrane</keyword>